<evidence type="ECO:0000313" key="2">
    <source>
        <dbReference type="WBParaSite" id="ACAC_0001413601-mRNA-1"/>
    </source>
</evidence>
<dbReference type="WBParaSite" id="ACAC_0001413601-mRNA-1">
    <property type="protein sequence ID" value="ACAC_0001413601-mRNA-1"/>
    <property type="gene ID" value="ACAC_0001413601"/>
</dbReference>
<protein>
    <submittedName>
        <fullName evidence="2">Secreted protein</fullName>
    </submittedName>
</protein>
<reference evidence="1" key="1">
    <citation type="submission" date="2012-09" db="EMBL/GenBank/DDBJ databases">
        <authorList>
            <person name="Martin A.A."/>
        </authorList>
    </citation>
    <scope>NUCLEOTIDE SEQUENCE</scope>
</reference>
<keyword evidence="1" id="KW-1185">Reference proteome</keyword>
<dbReference type="Proteomes" id="UP000035642">
    <property type="component" value="Unassembled WGS sequence"/>
</dbReference>
<reference evidence="2" key="2">
    <citation type="submission" date="2017-02" db="UniProtKB">
        <authorList>
            <consortium name="WormBaseParasite"/>
        </authorList>
    </citation>
    <scope>IDENTIFICATION</scope>
</reference>
<accession>A0A0K0DQU7</accession>
<organism evidence="1 2">
    <name type="scientific">Angiostrongylus cantonensis</name>
    <name type="common">Rat lungworm</name>
    <dbReference type="NCBI Taxonomy" id="6313"/>
    <lineage>
        <taxon>Eukaryota</taxon>
        <taxon>Metazoa</taxon>
        <taxon>Ecdysozoa</taxon>
        <taxon>Nematoda</taxon>
        <taxon>Chromadorea</taxon>
        <taxon>Rhabditida</taxon>
        <taxon>Rhabditina</taxon>
        <taxon>Rhabditomorpha</taxon>
        <taxon>Strongyloidea</taxon>
        <taxon>Metastrongylidae</taxon>
        <taxon>Angiostrongylus</taxon>
    </lineage>
</organism>
<sequence>LLIMYFCFICDQGMLRSLGSITSKANCLKLSRFDFIVDEEQMSFLTYECQLYAQCMNVKTSSFLKQIILEHVNRQSMKICNHIVLLFIFCLLQFSWTGDC</sequence>
<proteinExistence type="predicted"/>
<evidence type="ECO:0000313" key="1">
    <source>
        <dbReference type="Proteomes" id="UP000035642"/>
    </source>
</evidence>
<dbReference type="AlphaFoldDB" id="A0A0K0DQU7"/>
<name>A0A0K0DQU7_ANGCA</name>